<dbReference type="Proteomes" id="UP000030321">
    <property type="component" value="Unassembled WGS sequence"/>
</dbReference>
<dbReference type="InterPro" id="IPR006442">
    <property type="entry name" value="Antitoxin_Phd/YefM"/>
</dbReference>
<sequence>MSVNIVNFSEARKNFKSVIDTVANDKNCTFIIRGDAEDVVIMSKSYYDSLMETVYLLRSAANAQHLQEAIAEYQAGKTQEHDLIDA</sequence>
<dbReference type="RefSeq" id="WP_045361064.1">
    <property type="nucleotide sequence ID" value="NZ_BBPA01000065.1"/>
</dbReference>
<proteinExistence type="inferred from homology"/>
<gene>
    <name evidence="3" type="ORF">N44_03726</name>
</gene>
<organism evidence="3 4">
    <name type="scientific">Microcystis aeruginosa NIES-44</name>
    <dbReference type="NCBI Taxonomy" id="449439"/>
    <lineage>
        <taxon>Bacteria</taxon>
        <taxon>Bacillati</taxon>
        <taxon>Cyanobacteriota</taxon>
        <taxon>Cyanophyceae</taxon>
        <taxon>Oscillatoriophycideae</taxon>
        <taxon>Chroococcales</taxon>
        <taxon>Microcystaceae</taxon>
        <taxon>Microcystis</taxon>
    </lineage>
</organism>
<dbReference type="NCBIfam" id="TIGR01552">
    <property type="entry name" value="phd_fam"/>
    <property type="match status" value="1"/>
</dbReference>
<accession>A0A0A1W034</accession>
<evidence type="ECO:0000313" key="4">
    <source>
        <dbReference type="Proteomes" id="UP000030321"/>
    </source>
</evidence>
<dbReference type="InterPro" id="IPR036165">
    <property type="entry name" value="YefM-like_sf"/>
</dbReference>
<dbReference type="Gene3D" id="3.40.1620.10">
    <property type="entry name" value="YefM-like domain"/>
    <property type="match status" value="1"/>
</dbReference>
<evidence type="ECO:0000313" key="3">
    <source>
        <dbReference type="EMBL" id="GAL94871.1"/>
    </source>
</evidence>
<evidence type="ECO:0000256" key="2">
    <source>
        <dbReference type="RuleBase" id="RU362080"/>
    </source>
</evidence>
<dbReference type="PANTHER" id="PTHR33713:SF6">
    <property type="entry name" value="ANTITOXIN YEFM"/>
    <property type="match status" value="1"/>
</dbReference>
<comment type="function">
    <text evidence="2">Antitoxin component of a type II toxin-antitoxin (TA) system.</text>
</comment>
<dbReference type="Pfam" id="PF02604">
    <property type="entry name" value="PhdYeFM_antitox"/>
    <property type="match status" value="1"/>
</dbReference>
<dbReference type="PANTHER" id="PTHR33713">
    <property type="entry name" value="ANTITOXIN YAFN-RELATED"/>
    <property type="match status" value="1"/>
</dbReference>
<name>A0A0A1W034_MICAE</name>
<protein>
    <recommendedName>
        <fullName evidence="2">Antitoxin</fullName>
    </recommendedName>
</protein>
<dbReference type="InterPro" id="IPR051405">
    <property type="entry name" value="phD/YefM_antitoxin"/>
</dbReference>
<reference evidence="4" key="1">
    <citation type="journal article" date="2015" name="Genome">
        <title>Whole Genome Sequence of the Non-Microcystin-Producing Microcystis aeruginosa Strain NIES-44.</title>
        <authorList>
            <person name="Okano K."/>
            <person name="Miyata N."/>
            <person name="Ozaki Y."/>
        </authorList>
    </citation>
    <scope>NUCLEOTIDE SEQUENCE [LARGE SCALE GENOMIC DNA]</scope>
    <source>
        <strain evidence="4">NIES-44</strain>
    </source>
</reference>
<comment type="caution">
    <text evidence="3">The sequence shown here is derived from an EMBL/GenBank/DDBJ whole genome shotgun (WGS) entry which is preliminary data.</text>
</comment>
<dbReference type="Gene3D" id="1.10.1220.170">
    <property type="match status" value="1"/>
</dbReference>
<dbReference type="EMBL" id="BBPA01000065">
    <property type="protein sequence ID" value="GAL94871.1"/>
    <property type="molecule type" value="Genomic_DNA"/>
</dbReference>
<dbReference type="SUPFAM" id="SSF143120">
    <property type="entry name" value="YefM-like"/>
    <property type="match status" value="1"/>
</dbReference>
<evidence type="ECO:0000256" key="1">
    <source>
        <dbReference type="ARBA" id="ARBA00009981"/>
    </source>
</evidence>
<dbReference type="AlphaFoldDB" id="A0A0A1W034"/>
<comment type="similarity">
    <text evidence="1 2">Belongs to the phD/YefM antitoxin family.</text>
</comment>